<sequence length="229" mass="24494">MSRARAPWWLWVIRYLVLALGLFIMGFGIQLAIASDLGTSPISSLPYVVSRMTPISVGTLTGCMHVVFIVIQLALLRREFPPLEFLQLPMALLMATGIDAAGAILGPITYSSYTHQWLLCLGGVAVLAVGICVEVSSGAVVNAGEGVVIAIYRKTVRRFGVHRWTNFGAIKVYNDAALVALATALSFAVLGELVGVREGTLAAAVLTGPAIRLVTPWLGVPLRRLLRLA</sequence>
<evidence type="ECO:0000313" key="2">
    <source>
        <dbReference type="EMBL" id="MDY5141069.1"/>
    </source>
</evidence>
<feature type="transmembrane region" description="Helical" evidence="1">
    <location>
        <begin position="88"/>
        <end position="110"/>
    </location>
</feature>
<dbReference type="Proteomes" id="UP001284901">
    <property type="component" value="Unassembled WGS sequence"/>
</dbReference>
<feature type="transmembrane region" description="Helical" evidence="1">
    <location>
        <begin position="122"/>
        <end position="152"/>
    </location>
</feature>
<dbReference type="PANTHER" id="PTHR40078:SF1">
    <property type="entry name" value="INTEGRAL MEMBRANE PROTEIN"/>
    <property type="match status" value="1"/>
</dbReference>
<dbReference type="Pfam" id="PF19700">
    <property type="entry name" value="DUF6198"/>
    <property type="match status" value="1"/>
</dbReference>
<feature type="transmembrane region" description="Helical" evidence="1">
    <location>
        <begin position="172"/>
        <end position="194"/>
    </location>
</feature>
<keyword evidence="4" id="KW-1185">Reference proteome</keyword>
<name>A0AAW9HN90_9ACTO</name>
<reference evidence="2 4" key="1">
    <citation type="submission" date="2023-10" db="EMBL/GenBank/DDBJ databases">
        <title>Whole Genome based description of the genera Actinobaculum and Actinotignum reveals a complex phylogenetic relationship within the species included in the genus Actinotignum.</title>
        <authorList>
            <person name="Jensen C.S."/>
            <person name="Dargis R."/>
            <person name="Kemp M."/>
            <person name="Christensen J.J."/>
        </authorList>
    </citation>
    <scope>NUCLEOTIDE SEQUENCE</scope>
    <source>
        <strain evidence="3 4">SLA_B089</strain>
        <strain evidence="2">SLA_B245</strain>
    </source>
</reference>
<feature type="transmembrane region" description="Helical" evidence="1">
    <location>
        <begin position="200"/>
        <end position="220"/>
    </location>
</feature>
<evidence type="ECO:0000256" key="1">
    <source>
        <dbReference type="SAM" id="Phobius"/>
    </source>
</evidence>
<feature type="transmembrane region" description="Helical" evidence="1">
    <location>
        <begin position="12"/>
        <end position="35"/>
    </location>
</feature>
<keyword evidence="1" id="KW-0812">Transmembrane</keyword>
<keyword evidence="1" id="KW-1133">Transmembrane helix</keyword>
<dbReference type="EMBL" id="JAWNFV010000014">
    <property type="protein sequence ID" value="MDY5141069.1"/>
    <property type="molecule type" value="Genomic_DNA"/>
</dbReference>
<protein>
    <recommendedName>
        <fullName evidence="6">YitT family protein</fullName>
    </recommendedName>
</protein>
<evidence type="ECO:0000313" key="5">
    <source>
        <dbReference type="Proteomes" id="UP001288320"/>
    </source>
</evidence>
<evidence type="ECO:0008006" key="6">
    <source>
        <dbReference type="Google" id="ProtNLM"/>
    </source>
</evidence>
<dbReference type="InterPro" id="IPR038750">
    <property type="entry name" value="YczE/YyaS-like"/>
</dbReference>
<gene>
    <name evidence="2" type="ORF">R6G74_07065</name>
    <name evidence="3" type="ORF">R6P33_05705</name>
</gene>
<dbReference type="EMBL" id="JAWNFY010000013">
    <property type="protein sequence ID" value="MDY5146520.1"/>
    <property type="molecule type" value="Genomic_DNA"/>
</dbReference>
<dbReference type="PANTHER" id="PTHR40078">
    <property type="entry name" value="INTEGRAL MEMBRANE PROTEIN-RELATED"/>
    <property type="match status" value="1"/>
</dbReference>
<comment type="caution">
    <text evidence="2">The sequence shown here is derived from an EMBL/GenBank/DDBJ whole genome shotgun (WGS) entry which is preliminary data.</text>
</comment>
<dbReference type="RefSeq" id="WP_087070150.1">
    <property type="nucleotide sequence ID" value="NZ_CAUPFC010000013.1"/>
</dbReference>
<accession>A0AAW9HN90</accession>
<dbReference type="GeneID" id="92813266"/>
<dbReference type="AlphaFoldDB" id="A0AAW9HN90"/>
<keyword evidence="1" id="KW-0472">Membrane</keyword>
<dbReference type="Proteomes" id="UP001288320">
    <property type="component" value="Unassembled WGS sequence"/>
</dbReference>
<evidence type="ECO:0000313" key="3">
    <source>
        <dbReference type="EMBL" id="MDY5146520.1"/>
    </source>
</evidence>
<proteinExistence type="predicted"/>
<evidence type="ECO:0000313" key="4">
    <source>
        <dbReference type="Proteomes" id="UP001284901"/>
    </source>
</evidence>
<organism evidence="2 5">
    <name type="scientific">Actinotignum timonense</name>
    <dbReference type="NCBI Taxonomy" id="1870995"/>
    <lineage>
        <taxon>Bacteria</taxon>
        <taxon>Bacillati</taxon>
        <taxon>Actinomycetota</taxon>
        <taxon>Actinomycetes</taxon>
        <taxon>Actinomycetales</taxon>
        <taxon>Actinomycetaceae</taxon>
        <taxon>Actinotignum</taxon>
    </lineage>
</organism>
<feature type="transmembrane region" description="Helical" evidence="1">
    <location>
        <begin position="55"/>
        <end position="76"/>
    </location>
</feature>